<evidence type="ECO:0000259" key="11">
    <source>
        <dbReference type="PROSITE" id="PS50011"/>
    </source>
</evidence>
<evidence type="ECO:0000256" key="4">
    <source>
        <dbReference type="ARBA" id="ARBA00022741"/>
    </source>
</evidence>
<protein>
    <recommendedName>
        <fullName evidence="9">Methionine aminopeptidase</fullName>
        <ecNumber evidence="9">3.4.11.18</ecNumber>
    </recommendedName>
</protein>
<feature type="region of interest" description="Disordered" evidence="10">
    <location>
        <begin position="499"/>
        <end position="569"/>
    </location>
</feature>
<organism evidence="12 13">
    <name type="scientific">Rhizoctonia solani</name>
    <dbReference type="NCBI Taxonomy" id="456999"/>
    <lineage>
        <taxon>Eukaryota</taxon>
        <taxon>Fungi</taxon>
        <taxon>Dikarya</taxon>
        <taxon>Basidiomycota</taxon>
        <taxon>Agaricomycotina</taxon>
        <taxon>Agaricomycetes</taxon>
        <taxon>Cantharellales</taxon>
        <taxon>Ceratobasidiaceae</taxon>
        <taxon>Rhizoctonia</taxon>
    </lineage>
</organism>
<evidence type="ECO:0000256" key="3">
    <source>
        <dbReference type="ARBA" id="ARBA00022723"/>
    </source>
</evidence>
<dbReference type="InterPro" id="IPR000719">
    <property type="entry name" value="Prot_kinase_dom"/>
</dbReference>
<dbReference type="PANTHER" id="PTHR43330">
    <property type="entry name" value="METHIONINE AMINOPEPTIDASE"/>
    <property type="match status" value="1"/>
</dbReference>
<comment type="similarity">
    <text evidence="7">Belongs to the peptidase M24A family. Methionine aminopeptidase type 1 subfamily.</text>
</comment>
<dbReference type="InterPro" id="IPR008271">
    <property type="entry name" value="Ser/Thr_kinase_AS"/>
</dbReference>
<feature type="binding site" evidence="8">
    <location>
        <position position="88"/>
    </location>
    <ligand>
        <name>ATP</name>
        <dbReference type="ChEBI" id="CHEBI:30616"/>
    </ligand>
</feature>
<feature type="binding site" evidence="7">
    <location>
        <position position="816"/>
    </location>
    <ligand>
        <name>a divalent metal cation</name>
        <dbReference type="ChEBI" id="CHEBI:60240"/>
        <label>1</label>
    </ligand>
</feature>
<dbReference type="Pfam" id="PF00557">
    <property type="entry name" value="Peptidase_M24"/>
    <property type="match status" value="1"/>
</dbReference>
<feature type="compositionally biased region" description="Low complexity" evidence="10">
    <location>
        <begin position="499"/>
        <end position="515"/>
    </location>
</feature>
<gene>
    <name evidence="12" type="ORF">RDB_LOCUS176426</name>
</gene>
<dbReference type="InterPro" id="IPR002467">
    <property type="entry name" value="Pept_M24A_MAP1"/>
</dbReference>
<dbReference type="Pfam" id="PF00069">
    <property type="entry name" value="Pkinase"/>
    <property type="match status" value="1"/>
</dbReference>
<dbReference type="PROSITE" id="PS00107">
    <property type="entry name" value="PROTEIN_KINASE_ATP"/>
    <property type="match status" value="1"/>
</dbReference>
<dbReference type="InterPro" id="IPR000994">
    <property type="entry name" value="Pept_M24"/>
</dbReference>
<accession>A0A8H3EAW6</accession>
<feature type="compositionally biased region" description="Polar residues" evidence="10">
    <location>
        <begin position="532"/>
        <end position="550"/>
    </location>
</feature>
<dbReference type="PROSITE" id="PS00108">
    <property type="entry name" value="PROTEIN_KINASE_ST"/>
    <property type="match status" value="1"/>
</dbReference>
<dbReference type="AlphaFoldDB" id="A0A8H3EAW6"/>
<keyword evidence="5 7" id="KW-0378">Hydrolase</keyword>
<dbReference type="GO" id="GO:0005829">
    <property type="term" value="C:cytosol"/>
    <property type="evidence" value="ECO:0007669"/>
    <property type="project" value="TreeGrafter"/>
</dbReference>
<dbReference type="GO" id="GO:0005524">
    <property type="term" value="F:ATP binding"/>
    <property type="evidence" value="ECO:0007669"/>
    <property type="project" value="UniProtKB-UniRule"/>
</dbReference>
<dbReference type="EMBL" id="CAJNJQ010006316">
    <property type="protein sequence ID" value="CAE7226499.1"/>
    <property type="molecule type" value="Genomic_DNA"/>
</dbReference>
<feature type="binding site" evidence="7">
    <location>
        <position position="944"/>
    </location>
    <ligand>
        <name>a divalent metal cation</name>
        <dbReference type="ChEBI" id="CHEBI:60240"/>
        <label>2</label>
        <note>catalytic</note>
    </ligand>
</feature>
<dbReference type="PROSITE" id="PS00680">
    <property type="entry name" value="MAP_1"/>
    <property type="match status" value="1"/>
</dbReference>
<evidence type="ECO:0000256" key="6">
    <source>
        <dbReference type="ARBA" id="ARBA00022840"/>
    </source>
</evidence>
<proteinExistence type="inferred from homology"/>
<dbReference type="InterPro" id="IPR036005">
    <property type="entry name" value="Creatinase/aminopeptidase-like"/>
</dbReference>
<keyword evidence="1 7" id="KW-0031">Aminopeptidase</keyword>
<comment type="cofactor">
    <cofactor evidence="7">
        <name>Co(2+)</name>
        <dbReference type="ChEBI" id="CHEBI:48828"/>
    </cofactor>
    <cofactor evidence="7">
        <name>Zn(2+)</name>
        <dbReference type="ChEBI" id="CHEBI:29105"/>
    </cofactor>
    <cofactor evidence="7">
        <name>Mn(2+)</name>
        <dbReference type="ChEBI" id="CHEBI:29035"/>
    </cofactor>
    <cofactor evidence="7">
        <name>Fe(2+)</name>
        <dbReference type="ChEBI" id="CHEBI:29033"/>
    </cofactor>
    <text evidence="7">Binds 2 divalent metal cations per subunit. Has a high-affinity and a low affinity metal-binding site. The true nature of the physiological cofactor is under debate. The enzyme is active with cobalt, zinc, manganese or divalent iron ions. Most likely, methionine aminopeptidases function as mononuclear Fe(2+)-metalloproteases under physiological conditions, and the catalytically relevant metal-binding site has been assigned to the histidine-containing high-affinity site.</text>
</comment>
<dbReference type="GO" id="GO:0070006">
    <property type="term" value="F:metalloaminopeptidase activity"/>
    <property type="evidence" value="ECO:0007669"/>
    <property type="project" value="UniProtKB-UniRule"/>
</dbReference>
<evidence type="ECO:0000256" key="10">
    <source>
        <dbReference type="SAM" id="MobiDB-lite"/>
    </source>
</evidence>
<feature type="binding site" evidence="7">
    <location>
        <position position="912"/>
    </location>
    <ligand>
        <name>a divalent metal cation</name>
        <dbReference type="ChEBI" id="CHEBI:60240"/>
        <label>2</label>
        <note>catalytic</note>
    </ligand>
</feature>
<dbReference type="EC" id="3.4.11.18" evidence="9"/>
<dbReference type="Gene3D" id="3.30.200.20">
    <property type="entry name" value="Phosphorylase Kinase, domain 1"/>
    <property type="match status" value="1"/>
</dbReference>
<sequence>MHSSRPPLSTSTLLPTGVVTKEHAPGISTMSQYSNRNWIGAVKDEWQMFSDSADDYTIGLPIGFGASSTVYQATFHPQGRPPVEVALKVLDLDRLAPKALKLLTQETQLMSLSKHPNVLRVRGSWMTGHKLYIALRLMRKGSVADIMKYSFQDGMEEEVIRCILKQALEGLNYLHVNGCIHRDIKSANLLVDDDGTVLLGDLGVAAYLDDAESSGASSTVLTGLKVTNATTRSGGPATRPPPTSRRPGKRKSFVGTPCWMAPEVINQKHYDAKADIWSLGITALELARGRAPHSRDPPFKVLMKILQEDAPTLDRDNGTHKYSKACKEFIDSCLAKDPSRRPTAEELLDLPWIKGAKKPSYLVNTLLTGLPPLAHRQERRRAPSANNSFHHVESWNFTTVTGDLAGSRAPGSQSSIPQHGIFGMGDVDTTGRQEYRRHIHDNASSEDMPYEEPVNGLAPEISELPERNYGQGLAPIPASPAPAPGMSRDIELLQLPASALSSESRSPSELGSSPLTPVTTGTSPRSLRFGPSDSSRASSPTLETPIQPNSFWKRLSKGGANSARSSKREKMAEAVSGLLEKTAPRMATFGMLQKCLGEPRRSKEVELDVNLRFQKTHKAIHVKGDATSGVLFNPFHNFAFTGTLRPVYPLSPRRIVPPEIPRPDYAEDGGSTLRSVASRLASIPWKYPTFGEATQCTYHQDIDSRGARIHAHRVQGDFLVRSSTLPLPRFDQVSLPTHFVIRPCTAYADEIDAIVHEETIKRGGYPSPLNYREFPKSVCTSVNEVICHGIPDQRKLEEGDIVNLDVSLYYKGFHGDLNETYPVGKISEESQKLIRTTRQCLDAAIAICKPGTLFRDLGKTIEPIARAQGCSVVRAYTGHGIHNLFHTVPNISHYAKNKMPGMMKAGMCFTIEPMINLGSSWDVEHWPDNWTAVTVDGKRSAQFEETLLITETGVEVLTAGKPREDLQ</sequence>
<comment type="function">
    <text evidence="9">Cotranslationally removes the N-terminal methionine from nascent proteins. The N-terminal methionine is often cleaved when the second residue in the primary sequence is small and uncharged (Met-Ala-, Cys, Gly, Pro, Ser, Thr, or Val).</text>
</comment>
<dbReference type="InterPro" id="IPR001714">
    <property type="entry name" value="Pept_M24_MAP"/>
</dbReference>
<dbReference type="SMART" id="SM00220">
    <property type="entry name" value="S_TKc"/>
    <property type="match status" value="1"/>
</dbReference>
<comment type="caution">
    <text evidence="12">The sequence shown here is derived from an EMBL/GenBank/DDBJ whole genome shotgun (WGS) entry which is preliminary data.</text>
</comment>
<dbReference type="Gene3D" id="3.90.230.10">
    <property type="entry name" value="Creatinase/methionine aminopeptidase superfamily"/>
    <property type="match status" value="1"/>
</dbReference>
<dbReference type="InterPro" id="IPR017441">
    <property type="entry name" value="Protein_kinase_ATP_BS"/>
</dbReference>
<keyword evidence="6 8" id="KW-0067">ATP-binding</keyword>
<dbReference type="GO" id="GO:0004672">
    <property type="term" value="F:protein kinase activity"/>
    <property type="evidence" value="ECO:0007669"/>
    <property type="project" value="InterPro"/>
</dbReference>
<dbReference type="PROSITE" id="PS50011">
    <property type="entry name" value="PROTEIN_KINASE_DOM"/>
    <property type="match status" value="1"/>
</dbReference>
<dbReference type="GO" id="GO:0006508">
    <property type="term" value="P:proteolysis"/>
    <property type="evidence" value="ECO:0007669"/>
    <property type="project" value="UniProtKB-KW"/>
</dbReference>
<dbReference type="PRINTS" id="PR00599">
    <property type="entry name" value="MAPEPTIDASE"/>
</dbReference>
<feature type="binding site" evidence="7">
    <location>
        <position position="816"/>
    </location>
    <ligand>
        <name>a divalent metal cation</name>
        <dbReference type="ChEBI" id="CHEBI:60240"/>
        <label>2</label>
        <note>catalytic</note>
    </ligand>
</feature>
<evidence type="ECO:0000256" key="5">
    <source>
        <dbReference type="ARBA" id="ARBA00022801"/>
    </source>
</evidence>
<feature type="binding site" evidence="7">
    <location>
        <position position="886"/>
    </location>
    <ligand>
        <name>substrate</name>
    </ligand>
</feature>
<name>A0A8H3EAW6_9AGAM</name>
<dbReference type="CDD" id="cd01086">
    <property type="entry name" value="MetAP1"/>
    <property type="match status" value="1"/>
</dbReference>
<evidence type="ECO:0000256" key="1">
    <source>
        <dbReference type="ARBA" id="ARBA00022438"/>
    </source>
</evidence>
<feature type="region of interest" description="Disordered" evidence="10">
    <location>
        <begin position="225"/>
        <end position="252"/>
    </location>
</feature>
<dbReference type="SUPFAM" id="SSF55920">
    <property type="entry name" value="Creatinase/aminopeptidase"/>
    <property type="match status" value="1"/>
</dbReference>
<evidence type="ECO:0000313" key="12">
    <source>
        <dbReference type="EMBL" id="CAE7226499.1"/>
    </source>
</evidence>
<keyword evidence="4 8" id="KW-0547">Nucleotide-binding</keyword>
<feature type="binding site" evidence="7">
    <location>
        <position position="944"/>
    </location>
    <ligand>
        <name>a divalent metal cation</name>
        <dbReference type="ChEBI" id="CHEBI:60240"/>
        <label>1</label>
    </ligand>
</feature>
<dbReference type="GO" id="GO:0046872">
    <property type="term" value="F:metal ion binding"/>
    <property type="evidence" value="ECO:0007669"/>
    <property type="project" value="UniProtKB-UniRule"/>
</dbReference>
<dbReference type="GO" id="GO:0004239">
    <property type="term" value="F:initiator methionyl aminopeptidase activity"/>
    <property type="evidence" value="ECO:0007669"/>
    <property type="project" value="UniProtKB-UniRule"/>
</dbReference>
<reference evidence="12" key="1">
    <citation type="submission" date="2021-01" db="EMBL/GenBank/DDBJ databases">
        <authorList>
            <person name="Kaushik A."/>
        </authorList>
    </citation>
    <scope>NUCLEOTIDE SEQUENCE</scope>
    <source>
        <strain evidence="12">AG5</strain>
    </source>
</reference>
<feature type="domain" description="Protein kinase" evidence="11">
    <location>
        <begin position="56"/>
        <end position="353"/>
    </location>
</feature>
<dbReference type="HAMAP" id="MF_01974">
    <property type="entry name" value="MetAP_1"/>
    <property type="match status" value="1"/>
</dbReference>
<dbReference type="InterPro" id="IPR011009">
    <property type="entry name" value="Kinase-like_dom_sf"/>
</dbReference>
<evidence type="ECO:0000256" key="9">
    <source>
        <dbReference type="RuleBase" id="RU003653"/>
    </source>
</evidence>
<dbReference type="NCBIfam" id="TIGR00500">
    <property type="entry name" value="met_pdase_I"/>
    <property type="match status" value="1"/>
</dbReference>
<dbReference type="SUPFAM" id="SSF56112">
    <property type="entry name" value="Protein kinase-like (PK-like)"/>
    <property type="match status" value="1"/>
</dbReference>
<evidence type="ECO:0000256" key="8">
    <source>
        <dbReference type="PROSITE-ProRule" id="PRU10141"/>
    </source>
</evidence>
<evidence type="ECO:0000256" key="2">
    <source>
        <dbReference type="ARBA" id="ARBA00022670"/>
    </source>
</evidence>
<feature type="binding site" evidence="7">
    <location>
        <position position="805"/>
    </location>
    <ligand>
        <name>a divalent metal cation</name>
        <dbReference type="ChEBI" id="CHEBI:60240"/>
        <label>1</label>
    </ligand>
</feature>
<evidence type="ECO:0000256" key="7">
    <source>
        <dbReference type="HAMAP-Rule" id="MF_03174"/>
    </source>
</evidence>
<comment type="catalytic activity">
    <reaction evidence="7 9">
        <text>Release of N-terminal amino acids, preferentially methionine, from peptides and arylamides.</text>
        <dbReference type="EC" id="3.4.11.18"/>
    </reaction>
</comment>
<dbReference type="Proteomes" id="UP000663827">
    <property type="component" value="Unassembled WGS sequence"/>
</dbReference>
<dbReference type="PANTHER" id="PTHR43330:SF7">
    <property type="entry name" value="METHIONINE AMINOPEPTIDASE 1"/>
    <property type="match status" value="1"/>
</dbReference>
<feature type="compositionally biased region" description="Polar residues" evidence="10">
    <location>
        <begin position="516"/>
        <end position="525"/>
    </location>
</feature>
<keyword evidence="3 7" id="KW-0479">Metal-binding</keyword>
<feature type="binding site" evidence="7">
    <location>
        <position position="879"/>
    </location>
    <ligand>
        <name>a divalent metal cation</name>
        <dbReference type="ChEBI" id="CHEBI:60240"/>
        <label>2</label>
        <note>catalytic</note>
    </ligand>
</feature>
<feature type="binding site" evidence="7">
    <location>
        <position position="788"/>
    </location>
    <ligand>
        <name>substrate</name>
    </ligand>
</feature>
<keyword evidence="2 7" id="KW-0645">Protease</keyword>
<dbReference type="Gene3D" id="1.10.510.10">
    <property type="entry name" value="Transferase(Phosphotransferase) domain 1"/>
    <property type="match status" value="1"/>
</dbReference>
<evidence type="ECO:0000313" key="13">
    <source>
        <dbReference type="Proteomes" id="UP000663827"/>
    </source>
</evidence>